<dbReference type="RefSeq" id="WP_042554382.1">
    <property type="nucleotide sequence ID" value="NZ_JXQW01000033.1"/>
</dbReference>
<dbReference type="Proteomes" id="UP000032068">
    <property type="component" value="Unassembled WGS sequence"/>
</dbReference>
<proteinExistence type="predicted"/>
<gene>
    <name evidence="1" type="ORF">RU08_13645</name>
</gene>
<organism evidence="1 2">
    <name type="scientific">Pseudomonas fulva</name>
    <dbReference type="NCBI Taxonomy" id="47880"/>
    <lineage>
        <taxon>Bacteria</taxon>
        <taxon>Pseudomonadati</taxon>
        <taxon>Pseudomonadota</taxon>
        <taxon>Gammaproteobacteria</taxon>
        <taxon>Pseudomonadales</taxon>
        <taxon>Pseudomonadaceae</taxon>
        <taxon>Pseudomonas</taxon>
    </lineage>
</organism>
<comment type="caution">
    <text evidence="1">The sequence shown here is derived from an EMBL/GenBank/DDBJ whole genome shotgun (WGS) entry which is preliminary data.</text>
</comment>
<evidence type="ECO:0000313" key="1">
    <source>
        <dbReference type="EMBL" id="KIP99684.1"/>
    </source>
</evidence>
<dbReference type="OrthoDB" id="7026374at2"/>
<name>A0A0D0JVS0_9PSED</name>
<protein>
    <recommendedName>
        <fullName evidence="3">Lipoprotein</fullName>
    </recommendedName>
</protein>
<evidence type="ECO:0000313" key="2">
    <source>
        <dbReference type="Proteomes" id="UP000032068"/>
    </source>
</evidence>
<dbReference type="EMBL" id="JXQW01000033">
    <property type="protein sequence ID" value="KIP99684.1"/>
    <property type="molecule type" value="Genomic_DNA"/>
</dbReference>
<reference evidence="1 2" key="1">
    <citation type="submission" date="2014-12" db="EMBL/GenBank/DDBJ databases">
        <title>16Stimator: statistical estimation of ribosomal gene copy numbers from draft genome assemblies.</title>
        <authorList>
            <person name="Perisin M.A."/>
            <person name="Vetter M."/>
            <person name="Gilbert J.A."/>
            <person name="Bergelson J."/>
        </authorList>
    </citation>
    <scope>NUCLEOTIDE SEQUENCE [LARGE SCALE GENOMIC DNA]</scope>
    <source>
        <strain evidence="1 2">MEJ086</strain>
    </source>
</reference>
<dbReference type="AlphaFoldDB" id="A0A0D0JVS0"/>
<dbReference type="PROSITE" id="PS51257">
    <property type="entry name" value="PROKAR_LIPOPROTEIN"/>
    <property type="match status" value="1"/>
</dbReference>
<accession>A0A0D0JVS0</accession>
<sequence>MIDCRHGIGCLLLSVLMLGGCASSTSCDEPLSGDSCRDRQLLYQNDMLQAKMLVVSGDMESHELAGALLRRSESLDERGEVEFYQAILMIREGPQTDEVLSKLEDAAAQQQPYAVALLYKIWSEPYLVDEADPIRAEEYRADYAELDVAKSGYPSFEKALNLVNQLVQSP</sequence>
<evidence type="ECO:0008006" key="3">
    <source>
        <dbReference type="Google" id="ProtNLM"/>
    </source>
</evidence>